<protein>
    <recommendedName>
        <fullName evidence="1">Mei2-like C-terminal RNA recognition motif domain-containing protein</fullName>
    </recommendedName>
</protein>
<dbReference type="EMBL" id="FN668646">
    <property type="protein sequence ID" value="CBK22042.2"/>
    <property type="molecule type" value="Genomic_DNA"/>
</dbReference>
<keyword evidence="3" id="KW-1185">Reference proteome</keyword>
<dbReference type="InterPro" id="IPR012677">
    <property type="entry name" value="Nucleotide-bd_a/b_plait_sf"/>
</dbReference>
<dbReference type="InParanoid" id="D8M1V3"/>
<dbReference type="Pfam" id="PF04059">
    <property type="entry name" value="RRM_2"/>
    <property type="match status" value="1"/>
</dbReference>
<dbReference type="AlphaFoldDB" id="D8M1V3"/>
<organism evidence="2">
    <name type="scientific">Blastocystis hominis</name>
    <dbReference type="NCBI Taxonomy" id="12968"/>
    <lineage>
        <taxon>Eukaryota</taxon>
        <taxon>Sar</taxon>
        <taxon>Stramenopiles</taxon>
        <taxon>Bigyra</taxon>
        <taxon>Opalozoa</taxon>
        <taxon>Opalinata</taxon>
        <taxon>Blastocystidae</taxon>
        <taxon>Blastocystis</taxon>
    </lineage>
</organism>
<proteinExistence type="predicted"/>
<dbReference type="GeneID" id="24919324"/>
<dbReference type="SUPFAM" id="SSF54928">
    <property type="entry name" value="RNA-binding domain, RBD"/>
    <property type="match status" value="1"/>
</dbReference>
<dbReference type="RefSeq" id="XP_012896090.1">
    <property type="nucleotide sequence ID" value="XM_013040636.1"/>
</dbReference>
<reference evidence="2" key="1">
    <citation type="submission" date="2010-02" db="EMBL/GenBank/DDBJ databases">
        <title>Sequencing and annotation of the Blastocystis hominis genome.</title>
        <authorList>
            <person name="Wincker P."/>
        </authorList>
    </citation>
    <scope>NUCLEOTIDE SEQUENCE</scope>
    <source>
        <strain evidence="2">Singapore isolate B</strain>
    </source>
</reference>
<feature type="domain" description="Mei2-like C-terminal RNA recognition motif" evidence="1">
    <location>
        <begin position="8"/>
        <end position="70"/>
    </location>
</feature>
<dbReference type="Proteomes" id="UP000008312">
    <property type="component" value="Unassembled WGS sequence"/>
</dbReference>
<sequence length="98" mass="11527">MLYEAVGDHYNIVSLPLDSDTHRNLGYCFVKFRSVDDLIRAYEHMQGRSWPYSESFKTCRFCYAKIQRESSTSKSQLRSKKRVATYTVPFETASESFY</sequence>
<evidence type="ECO:0000259" key="1">
    <source>
        <dbReference type="Pfam" id="PF04059"/>
    </source>
</evidence>
<dbReference type="InterPro" id="IPR035979">
    <property type="entry name" value="RBD_domain_sf"/>
</dbReference>
<name>D8M1V3_BLAHO</name>
<dbReference type="GO" id="GO:0003676">
    <property type="term" value="F:nucleic acid binding"/>
    <property type="evidence" value="ECO:0007669"/>
    <property type="project" value="InterPro"/>
</dbReference>
<dbReference type="OrthoDB" id="417481at2759"/>
<dbReference type="InterPro" id="IPR007201">
    <property type="entry name" value="Mei2-like_Rrm_C"/>
</dbReference>
<evidence type="ECO:0000313" key="3">
    <source>
        <dbReference type="Proteomes" id="UP000008312"/>
    </source>
</evidence>
<evidence type="ECO:0000313" key="2">
    <source>
        <dbReference type="EMBL" id="CBK22042.2"/>
    </source>
</evidence>
<accession>D8M1V3</accession>
<gene>
    <name evidence="2" type="ORF">GSBLH_T00002117001</name>
</gene>
<dbReference type="Gene3D" id="3.30.70.330">
    <property type="match status" value="1"/>
</dbReference>